<feature type="transmembrane region" description="Helical" evidence="1">
    <location>
        <begin position="66"/>
        <end position="86"/>
    </location>
</feature>
<proteinExistence type="predicted"/>
<reference evidence="2" key="2">
    <citation type="submission" date="2020-11" db="EMBL/GenBank/DDBJ databases">
        <authorList>
            <person name="McCartney M.A."/>
            <person name="Auch B."/>
            <person name="Kono T."/>
            <person name="Mallez S."/>
            <person name="Becker A."/>
            <person name="Gohl D.M."/>
            <person name="Silverstein K.A.T."/>
            <person name="Koren S."/>
            <person name="Bechman K.B."/>
            <person name="Herman A."/>
            <person name="Abrahante J.E."/>
            <person name="Garbe J."/>
        </authorList>
    </citation>
    <scope>NUCLEOTIDE SEQUENCE</scope>
    <source>
        <strain evidence="2">Duluth1</strain>
        <tissue evidence="2">Whole animal</tissue>
    </source>
</reference>
<gene>
    <name evidence="2" type="ORF">DPMN_060747</name>
</gene>
<keyword evidence="1" id="KW-0472">Membrane</keyword>
<sequence length="119" mass="13412">MEGCQIIIDVPQSSCRKIIVLMLGVFHTLINLLGAIAFIIEGADPKTYSRLSIGKMPLCTLWQGKLSRRLCGAVFVLASAYTAGSYQIMKIPRFRYCLIRQRSCTLPFLGARRSRCFMF</sequence>
<comment type="caution">
    <text evidence="2">The sequence shown here is derived from an EMBL/GenBank/DDBJ whole genome shotgun (WGS) entry which is preliminary data.</text>
</comment>
<dbReference type="Proteomes" id="UP000828390">
    <property type="component" value="Unassembled WGS sequence"/>
</dbReference>
<evidence type="ECO:0000313" key="3">
    <source>
        <dbReference type="Proteomes" id="UP000828390"/>
    </source>
</evidence>
<organism evidence="2 3">
    <name type="scientific">Dreissena polymorpha</name>
    <name type="common">Zebra mussel</name>
    <name type="synonym">Mytilus polymorpha</name>
    <dbReference type="NCBI Taxonomy" id="45954"/>
    <lineage>
        <taxon>Eukaryota</taxon>
        <taxon>Metazoa</taxon>
        <taxon>Spiralia</taxon>
        <taxon>Lophotrochozoa</taxon>
        <taxon>Mollusca</taxon>
        <taxon>Bivalvia</taxon>
        <taxon>Autobranchia</taxon>
        <taxon>Heteroconchia</taxon>
        <taxon>Euheterodonta</taxon>
        <taxon>Imparidentia</taxon>
        <taxon>Neoheterodontei</taxon>
        <taxon>Myida</taxon>
        <taxon>Dreissenoidea</taxon>
        <taxon>Dreissenidae</taxon>
        <taxon>Dreissena</taxon>
    </lineage>
</organism>
<evidence type="ECO:0000256" key="1">
    <source>
        <dbReference type="SAM" id="Phobius"/>
    </source>
</evidence>
<keyword evidence="1" id="KW-1133">Transmembrane helix</keyword>
<protein>
    <submittedName>
        <fullName evidence="2">Uncharacterized protein</fullName>
    </submittedName>
</protein>
<feature type="transmembrane region" description="Helical" evidence="1">
    <location>
        <begin position="18"/>
        <end position="40"/>
    </location>
</feature>
<reference evidence="2" key="1">
    <citation type="journal article" date="2019" name="bioRxiv">
        <title>The Genome of the Zebra Mussel, Dreissena polymorpha: A Resource for Invasive Species Research.</title>
        <authorList>
            <person name="McCartney M.A."/>
            <person name="Auch B."/>
            <person name="Kono T."/>
            <person name="Mallez S."/>
            <person name="Zhang Y."/>
            <person name="Obille A."/>
            <person name="Becker A."/>
            <person name="Abrahante J.E."/>
            <person name="Garbe J."/>
            <person name="Badalamenti J.P."/>
            <person name="Herman A."/>
            <person name="Mangelson H."/>
            <person name="Liachko I."/>
            <person name="Sullivan S."/>
            <person name="Sone E.D."/>
            <person name="Koren S."/>
            <person name="Silverstein K.A.T."/>
            <person name="Beckman K.B."/>
            <person name="Gohl D.M."/>
        </authorList>
    </citation>
    <scope>NUCLEOTIDE SEQUENCE</scope>
    <source>
        <strain evidence="2">Duluth1</strain>
        <tissue evidence="2">Whole animal</tissue>
    </source>
</reference>
<dbReference type="AlphaFoldDB" id="A0A9D4HIJ4"/>
<name>A0A9D4HIJ4_DREPO</name>
<keyword evidence="1" id="KW-0812">Transmembrane</keyword>
<dbReference type="EMBL" id="JAIWYP010000013">
    <property type="protein sequence ID" value="KAH3717951.1"/>
    <property type="molecule type" value="Genomic_DNA"/>
</dbReference>
<keyword evidence="3" id="KW-1185">Reference proteome</keyword>
<evidence type="ECO:0000313" key="2">
    <source>
        <dbReference type="EMBL" id="KAH3717951.1"/>
    </source>
</evidence>
<accession>A0A9D4HIJ4</accession>